<keyword evidence="3" id="KW-1185">Reference proteome</keyword>
<dbReference type="STRING" id="1117647.M5M_16065"/>
<evidence type="ECO:0000313" key="2">
    <source>
        <dbReference type="EMBL" id="AFV00346.1"/>
    </source>
</evidence>
<dbReference type="OrthoDB" id="4750212at2"/>
<keyword evidence="1" id="KW-0732">Signal</keyword>
<dbReference type="AlphaFoldDB" id="K4KQ07"/>
<sequence length="175" mass="18898">MKQLFLLASLALITPATQAAGQCDAVNPSEALACFDRLAQCAVIQDDDGRLACYRAGGAEASPAAQTLTAASPRPVAEAPTAMPADTIEQAYPVAGSRTETEDAPVLTAKVVKLDRNAHKYYFLWLDNGHIWREKERSRFRYKVGDSITISKGAFGANQLKLEGKTGMVLVERVK</sequence>
<dbReference type="EMBL" id="CP003746">
    <property type="protein sequence ID" value="AFV00346.1"/>
    <property type="molecule type" value="Genomic_DNA"/>
</dbReference>
<gene>
    <name evidence="2" type="ordered locus">M5M_16065</name>
</gene>
<proteinExistence type="predicted"/>
<name>K4KQ07_SIMAS</name>
<dbReference type="KEGG" id="saga:M5M_16065"/>
<feature type="signal peptide" evidence="1">
    <location>
        <begin position="1"/>
        <end position="19"/>
    </location>
</feature>
<dbReference type="Proteomes" id="UP000000466">
    <property type="component" value="Chromosome"/>
</dbReference>
<evidence type="ECO:0000256" key="1">
    <source>
        <dbReference type="SAM" id="SignalP"/>
    </source>
</evidence>
<dbReference type="eggNOG" id="ENOG50315F1">
    <property type="taxonomic scope" value="Bacteria"/>
</dbReference>
<dbReference type="RefSeq" id="WP_015048498.1">
    <property type="nucleotide sequence ID" value="NC_018868.3"/>
</dbReference>
<evidence type="ECO:0000313" key="3">
    <source>
        <dbReference type="Proteomes" id="UP000000466"/>
    </source>
</evidence>
<reference evidence="2 3" key="1">
    <citation type="journal article" date="2013" name="Genome Announc.">
        <title>Complete genome sequence of Simiduia agarivorans SA1(T), a marine bacterium able to degrade a variety of polysaccharides.</title>
        <authorList>
            <person name="Lin S.Y."/>
            <person name="Shieh W.Y."/>
            <person name="Chen J.S."/>
            <person name="Tang S.L."/>
        </authorList>
    </citation>
    <scope>NUCLEOTIDE SEQUENCE [LARGE SCALE GENOMIC DNA]</scope>
    <source>
        <strain evidence="3">DSM 21679 / JCM 13881 / BCRC 17597 / SA1</strain>
    </source>
</reference>
<feature type="chain" id="PRO_5003880885" evidence="1">
    <location>
        <begin position="20"/>
        <end position="175"/>
    </location>
</feature>
<dbReference type="HOGENOM" id="CLU_118094_0_0_6"/>
<organism evidence="2 3">
    <name type="scientific">Simiduia agarivorans (strain DSM 21679 / JCM 13881 / BCRC 17597 / SA1)</name>
    <dbReference type="NCBI Taxonomy" id="1117647"/>
    <lineage>
        <taxon>Bacteria</taxon>
        <taxon>Pseudomonadati</taxon>
        <taxon>Pseudomonadota</taxon>
        <taxon>Gammaproteobacteria</taxon>
        <taxon>Cellvibrionales</taxon>
        <taxon>Cellvibrionaceae</taxon>
        <taxon>Simiduia</taxon>
    </lineage>
</organism>
<protein>
    <submittedName>
        <fullName evidence="2">Uncharacterized protein</fullName>
    </submittedName>
</protein>
<accession>K4KQ07</accession>